<evidence type="ECO:0000313" key="3">
    <source>
        <dbReference type="EMBL" id="PRY73021.1"/>
    </source>
</evidence>
<protein>
    <submittedName>
        <fullName evidence="3">4,5-DOPA dioxygenase extradiol</fullName>
    </submittedName>
</protein>
<dbReference type="GO" id="GO:0008198">
    <property type="term" value="F:ferrous iron binding"/>
    <property type="evidence" value="ECO:0007669"/>
    <property type="project" value="InterPro"/>
</dbReference>
<evidence type="ECO:0000259" key="2">
    <source>
        <dbReference type="Pfam" id="PF02900"/>
    </source>
</evidence>
<keyword evidence="3" id="KW-0223">Dioxygenase</keyword>
<dbReference type="AlphaFoldDB" id="A0A2T0VR89"/>
<dbReference type="Pfam" id="PF02900">
    <property type="entry name" value="LigB"/>
    <property type="match status" value="1"/>
</dbReference>
<dbReference type="RefSeq" id="WP_374956270.1">
    <property type="nucleotide sequence ID" value="NZ_PVTM01000002.1"/>
</dbReference>
<dbReference type="InterPro" id="IPR004183">
    <property type="entry name" value="Xdiol_dOase_suB"/>
</dbReference>
<feature type="domain" description="Extradiol ring-cleavage dioxygenase class III enzyme subunit B" evidence="2">
    <location>
        <begin position="4"/>
        <end position="94"/>
    </location>
</feature>
<evidence type="ECO:0000313" key="4">
    <source>
        <dbReference type="Proteomes" id="UP000239896"/>
    </source>
</evidence>
<dbReference type="Proteomes" id="UP000239896">
    <property type="component" value="Unassembled WGS sequence"/>
</dbReference>
<dbReference type="EMBL" id="PVTM01000002">
    <property type="protein sequence ID" value="PRY73021.1"/>
    <property type="molecule type" value="Genomic_DNA"/>
</dbReference>
<dbReference type="SUPFAM" id="SSF53213">
    <property type="entry name" value="LigB-like"/>
    <property type="match status" value="1"/>
</dbReference>
<evidence type="ECO:0000256" key="1">
    <source>
        <dbReference type="ARBA" id="ARBA00023002"/>
    </source>
</evidence>
<sequence>MPLLDAITAFVRVAELGSGSLTHNLAEMQALAAPMPAWVGEFVDWVHARLEADDREALRAWERAPQARENHPTAEHFQPLLVAMGAGGPGRRLHHSVEHGVLAMDLYAFA</sequence>
<proteinExistence type="predicted"/>
<dbReference type="GO" id="GO:0016702">
    <property type="term" value="F:oxidoreductase activity, acting on single donors with incorporation of molecular oxygen, incorporation of two atoms of oxygen"/>
    <property type="evidence" value="ECO:0007669"/>
    <property type="project" value="UniProtKB-ARBA"/>
</dbReference>
<dbReference type="Gene3D" id="3.40.830.10">
    <property type="entry name" value="LigB-like"/>
    <property type="match status" value="1"/>
</dbReference>
<dbReference type="PANTHER" id="PTHR30096">
    <property type="entry name" value="4,5-DOPA DIOXYGENASE EXTRADIOL-LIKE PROTEIN"/>
    <property type="match status" value="1"/>
</dbReference>
<gene>
    <name evidence="3" type="ORF">BCL64_102100</name>
</gene>
<keyword evidence="1" id="KW-0560">Oxidoreductase</keyword>
<organism evidence="3 4">
    <name type="scientific">Halomonas ventosae</name>
    <dbReference type="NCBI Taxonomy" id="229007"/>
    <lineage>
        <taxon>Bacteria</taxon>
        <taxon>Pseudomonadati</taxon>
        <taxon>Pseudomonadota</taxon>
        <taxon>Gammaproteobacteria</taxon>
        <taxon>Oceanospirillales</taxon>
        <taxon>Halomonadaceae</taxon>
        <taxon>Halomonas</taxon>
    </lineage>
</organism>
<keyword evidence="4" id="KW-1185">Reference proteome</keyword>
<reference evidence="3 4" key="1">
    <citation type="submission" date="2018-03" db="EMBL/GenBank/DDBJ databases">
        <title>Comparative analysis of microorganisms from saline springs in Andes Mountain Range, Colombia.</title>
        <authorList>
            <person name="Rubin E."/>
        </authorList>
    </citation>
    <scope>NUCLEOTIDE SEQUENCE [LARGE SCALE GENOMIC DNA]</scope>
    <source>
        <strain evidence="3 4">USBA 854</strain>
    </source>
</reference>
<comment type="caution">
    <text evidence="3">The sequence shown here is derived from an EMBL/GenBank/DDBJ whole genome shotgun (WGS) entry which is preliminary data.</text>
</comment>
<name>A0A2T0VR89_9GAMM</name>
<dbReference type="PANTHER" id="PTHR30096:SF0">
    <property type="entry name" value="4,5-DOPA DIOXYGENASE EXTRADIOL-LIKE PROTEIN"/>
    <property type="match status" value="1"/>
</dbReference>
<accession>A0A2T0VR89</accession>